<dbReference type="Gene3D" id="2.60.450.10">
    <property type="entry name" value="Lipopolysaccharide (LPS) transport protein A like domain"/>
    <property type="match status" value="3"/>
</dbReference>
<feature type="signal peptide" evidence="3">
    <location>
        <begin position="1"/>
        <end position="21"/>
    </location>
</feature>
<keyword evidence="3" id="KW-0732">Signal</keyword>
<accession>A0ABP8M3P6</accession>
<sequence>MKFTKILFSLVFTLLGLAVFAQQRPPQPKVQQGQQQAPAPKLQQQRPPVPQLPQGETDKVQLLPGTDSLVGGVFNGQRIDKLYGKVKFKQKETIMSADSVYRYKETDLLEAFGNVRINQADTVTITGNHALYDGNKRTAKMTGNVVMKDPRMTLTTPSLDYDLNAKTAVYTEGGVIVDPENRLQSKIGSYDVTSKMYSFQKDVRVTTKDYNITSENLKYNTLSKIVYFQGPTIIKGQQGDLYAEEGNYNTLTKISNFGRNAYILTDEYRLGGDKLFYDQNTGYGYAEKNVTLRSLKDDVTIRGQIGRYWRGRGEAKVYGGGAIMETVLDNDTLFLAADTLYSREAKAPDSASMVFAYPNVKIYKSDLQGKADSLSYNRTDSVMHLNVKPVLWSEGSQMASDTIHVQLRNKTIDRMYLYSNAFIASEDTLKNYNQVKGRDMTAFFQEGDLRRVNVNGNGESLYYALQGDTLLTGMNKAICSDLVLRFGDDKLKNISFLVQPDASFIPPHELKEEEKQLEGFTWMSELRPTKQQVLARRTIANAGQPKPKPGDTAEIADNLKPGSGTAAGAAGAPKPKGAATAAATSQKKETPPAEAPQKKKRGLFKKKN</sequence>
<keyword evidence="1" id="KW-0472">Membrane</keyword>
<gene>
    <name evidence="5" type="ORF">GCM10023188_40980</name>
</gene>
<dbReference type="EMBL" id="BAABHC010000029">
    <property type="protein sequence ID" value="GAA4441897.1"/>
    <property type="molecule type" value="Genomic_DNA"/>
</dbReference>
<dbReference type="PANTHER" id="PTHR30189">
    <property type="entry name" value="LPS-ASSEMBLY PROTEIN"/>
    <property type="match status" value="1"/>
</dbReference>
<evidence type="ECO:0000256" key="3">
    <source>
        <dbReference type="SAM" id="SignalP"/>
    </source>
</evidence>
<dbReference type="RefSeq" id="WP_345161843.1">
    <property type="nucleotide sequence ID" value="NZ_BAABHC010000029.1"/>
</dbReference>
<dbReference type="InterPro" id="IPR050218">
    <property type="entry name" value="LptD"/>
</dbReference>
<organism evidence="5 6">
    <name type="scientific">Pontibacter saemangeumensis</name>
    <dbReference type="NCBI Taxonomy" id="1084525"/>
    <lineage>
        <taxon>Bacteria</taxon>
        <taxon>Pseudomonadati</taxon>
        <taxon>Bacteroidota</taxon>
        <taxon>Cytophagia</taxon>
        <taxon>Cytophagales</taxon>
        <taxon>Hymenobacteraceae</taxon>
        <taxon>Pontibacter</taxon>
    </lineage>
</organism>
<dbReference type="Pfam" id="PF13100">
    <property type="entry name" value="OstA_2"/>
    <property type="match status" value="1"/>
</dbReference>
<keyword evidence="6" id="KW-1185">Reference proteome</keyword>
<dbReference type="InterPro" id="IPR005653">
    <property type="entry name" value="OstA-like_N"/>
</dbReference>
<keyword evidence="1" id="KW-0998">Cell outer membrane</keyword>
<reference evidence="6" key="1">
    <citation type="journal article" date="2019" name="Int. J. Syst. Evol. Microbiol.">
        <title>The Global Catalogue of Microorganisms (GCM) 10K type strain sequencing project: providing services to taxonomists for standard genome sequencing and annotation.</title>
        <authorList>
            <consortium name="The Broad Institute Genomics Platform"/>
            <consortium name="The Broad Institute Genome Sequencing Center for Infectious Disease"/>
            <person name="Wu L."/>
            <person name="Ma J."/>
        </authorList>
    </citation>
    <scope>NUCLEOTIDE SEQUENCE [LARGE SCALE GENOMIC DNA]</scope>
    <source>
        <strain evidence="6">JCM 17926</strain>
    </source>
</reference>
<feature type="chain" id="PRO_5047319655" evidence="3">
    <location>
        <begin position="22"/>
        <end position="608"/>
    </location>
</feature>
<evidence type="ECO:0000313" key="6">
    <source>
        <dbReference type="Proteomes" id="UP001500552"/>
    </source>
</evidence>
<evidence type="ECO:0000256" key="2">
    <source>
        <dbReference type="SAM" id="MobiDB-lite"/>
    </source>
</evidence>
<protein>
    <submittedName>
        <fullName evidence="5">OstA-like protein</fullName>
    </submittedName>
</protein>
<dbReference type="Proteomes" id="UP001500552">
    <property type="component" value="Unassembled WGS sequence"/>
</dbReference>
<comment type="caution">
    <text evidence="5">The sequence shown here is derived from an EMBL/GenBank/DDBJ whole genome shotgun (WGS) entry which is preliminary data.</text>
</comment>
<name>A0ABP8M3P6_9BACT</name>
<feature type="region of interest" description="Disordered" evidence="2">
    <location>
        <begin position="539"/>
        <end position="608"/>
    </location>
</feature>
<proteinExistence type="predicted"/>
<feature type="compositionally biased region" description="Low complexity" evidence="2">
    <location>
        <begin position="29"/>
        <end position="46"/>
    </location>
</feature>
<dbReference type="PANTHER" id="PTHR30189:SF1">
    <property type="entry name" value="LPS-ASSEMBLY PROTEIN LPTD"/>
    <property type="match status" value="1"/>
</dbReference>
<feature type="compositionally biased region" description="Basic residues" evidence="2">
    <location>
        <begin position="598"/>
        <end position="608"/>
    </location>
</feature>
<feature type="compositionally biased region" description="Low complexity" evidence="2">
    <location>
        <begin position="560"/>
        <end position="585"/>
    </location>
</feature>
<feature type="region of interest" description="Disordered" evidence="2">
    <location>
        <begin position="26"/>
        <end position="56"/>
    </location>
</feature>
<evidence type="ECO:0000259" key="4">
    <source>
        <dbReference type="Pfam" id="PF13100"/>
    </source>
</evidence>
<feature type="domain" description="Organic solvent tolerance-like N-terminal" evidence="4">
    <location>
        <begin position="80"/>
        <end position="215"/>
    </location>
</feature>
<evidence type="ECO:0000256" key="1">
    <source>
        <dbReference type="ARBA" id="ARBA00023237"/>
    </source>
</evidence>
<evidence type="ECO:0000313" key="5">
    <source>
        <dbReference type="EMBL" id="GAA4441897.1"/>
    </source>
</evidence>